<accession>A0A0F8UWZ8</accession>
<dbReference type="PANTHER" id="PTHR15822:SF4">
    <property type="entry name" value="TYROSYL-DNA PHOSPHODIESTERASE 2"/>
    <property type="match status" value="1"/>
</dbReference>
<keyword evidence="7" id="KW-0378">Hydrolase</keyword>
<keyword evidence="5" id="KW-0479">Metal-binding</keyword>
<evidence type="ECO:0000256" key="7">
    <source>
        <dbReference type="ARBA" id="ARBA00022801"/>
    </source>
</evidence>
<dbReference type="GO" id="GO:0046872">
    <property type="term" value="F:metal ion binding"/>
    <property type="evidence" value="ECO:0007669"/>
    <property type="project" value="UniProtKB-KW"/>
</dbReference>
<dbReference type="Proteomes" id="UP000034947">
    <property type="component" value="Unassembled WGS sequence"/>
</dbReference>
<evidence type="ECO:0000256" key="3">
    <source>
        <dbReference type="ARBA" id="ARBA00004123"/>
    </source>
</evidence>
<dbReference type="GO" id="GO:0006302">
    <property type="term" value="P:double-strand break repair"/>
    <property type="evidence" value="ECO:0007669"/>
    <property type="project" value="TreeGrafter"/>
</dbReference>
<protein>
    <submittedName>
        <fullName evidence="11">Uncharacterized protein</fullName>
    </submittedName>
</protein>
<comment type="cofactor">
    <cofactor evidence="1">
        <name>Mn(2+)</name>
        <dbReference type="ChEBI" id="CHEBI:29035"/>
    </cofactor>
</comment>
<organism evidence="11 12">
    <name type="scientific">Aspergillus ochraceoroseus</name>
    <dbReference type="NCBI Taxonomy" id="138278"/>
    <lineage>
        <taxon>Eukaryota</taxon>
        <taxon>Fungi</taxon>
        <taxon>Dikarya</taxon>
        <taxon>Ascomycota</taxon>
        <taxon>Pezizomycotina</taxon>
        <taxon>Eurotiomycetes</taxon>
        <taxon>Eurotiomycetidae</taxon>
        <taxon>Eurotiales</taxon>
        <taxon>Aspergillaceae</taxon>
        <taxon>Aspergillus</taxon>
        <taxon>Aspergillus subgen. Nidulantes</taxon>
    </lineage>
</organism>
<keyword evidence="10" id="KW-0539">Nucleus</keyword>
<keyword evidence="9" id="KW-0234">DNA repair</keyword>
<dbReference type="AlphaFoldDB" id="A0A0F8UWZ8"/>
<evidence type="ECO:0000256" key="5">
    <source>
        <dbReference type="ARBA" id="ARBA00022723"/>
    </source>
</evidence>
<dbReference type="PANTHER" id="PTHR15822">
    <property type="entry name" value="TRAF AND TNF RECEPTOR-ASSOCIATED PROTEIN"/>
    <property type="match status" value="1"/>
</dbReference>
<evidence type="ECO:0000256" key="2">
    <source>
        <dbReference type="ARBA" id="ARBA00001946"/>
    </source>
</evidence>
<evidence type="ECO:0000256" key="10">
    <source>
        <dbReference type="ARBA" id="ARBA00023242"/>
    </source>
</evidence>
<dbReference type="OrthoDB" id="9975959at2759"/>
<dbReference type="GO" id="GO:0005634">
    <property type="term" value="C:nucleus"/>
    <property type="evidence" value="ECO:0007669"/>
    <property type="project" value="UniProtKB-SubCell"/>
</dbReference>
<dbReference type="SUPFAM" id="SSF56219">
    <property type="entry name" value="DNase I-like"/>
    <property type="match status" value="1"/>
</dbReference>
<evidence type="ECO:0000256" key="6">
    <source>
        <dbReference type="ARBA" id="ARBA00022763"/>
    </source>
</evidence>
<dbReference type="InterPro" id="IPR051547">
    <property type="entry name" value="TDP2-like"/>
</dbReference>
<proteinExistence type="predicted"/>
<evidence type="ECO:0000256" key="1">
    <source>
        <dbReference type="ARBA" id="ARBA00001936"/>
    </source>
</evidence>
<dbReference type="GO" id="GO:0005737">
    <property type="term" value="C:cytoplasm"/>
    <property type="evidence" value="ECO:0007669"/>
    <property type="project" value="TreeGrafter"/>
</dbReference>
<dbReference type="GO" id="GO:0003697">
    <property type="term" value="F:single-stranded DNA binding"/>
    <property type="evidence" value="ECO:0007669"/>
    <property type="project" value="TreeGrafter"/>
</dbReference>
<evidence type="ECO:0000256" key="4">
    <source>
        <dbReference type="ARBA" id="ARBA00022722"/>
    </source>
</evidence>
<reference evidence="11 12" key="1">
    <citation type="submission" date="2015-02" db="EMBL/GenBank/DDBJ databases">
        <title>Draft Genome Sequences of Two Closely-Related Aflatoxigenic Aspergillus Species Obtained from the Cote d'Ivoire.</title>
        <authorList>
            <person name="Moore G.G."/>
            <person name="Beltz S.B."/>
            <person name="Mack B.M."/>
        </authorList>
    </citation>
    <scope>NUCLEOTIDE SEQUENCE [LARGE SCALE GENOMIC DNA]</scope>
    <source>
        <strain evidence="11 12">SRRC1432</strain>
    </source>
</reference>
<keyword evidence="8" id="KW-0460">Magnesium</keyword>
<dbReference type="InterPro" id="IPR036691">
    <property type="entry name" value="Endo/exonu/phosph_ase_sf"/>
</dbReference>
<comment type="subcellular location">
    <subcellularLocation>
        <location evidence="3">Nucleus</location>
    </subcellularLocation>
</comment>
<evidence type="ECO:0000313" key="12">
    <source>
        <dbReference type="Proteomes" id="UP000034947"/>
    </source>
</evidence>
<name>A0A0F8UWZ8_9EURO</name>
<comment type="cofactor">
    <cofactor evidence="2">
        <name>Mg(2+)</name>
        <dbReference type="ChEBI" id="CHEBI:18420"/>
    </cofactor>
</comment>
<evidence type="ECO:0000256" key="9">
    <source>
        <dbReference type="ARBA" id="ARBA00023204"/>
    </source>
</evidence>
<keyword evidence="12" id="KW-1185">Reference proteome</keyword>
<dbReference type="Gene3D" id="3.60.10.10">
    <property type="entry name" value="Endonuclease/exonuclease/phosphatase"/>
    <property type="match status" value="1"/>
</dbReference>
<comment type="caution">
    <text evidence="11">The sequence shown here is derived from an EMBL/GenBank/DDBJ whole genome shotgun (WGS) entry which is preliminary data.</text>
</comment>
<dbReference type="GO" id="GO:0070260">
    <property type="term" value="F:5'-tyrosyl-DNA phosphodiesterase activity"/>
    <property type="evidence" value="ECO:0007669"/>
    <property type="project" value="TreeGrafter"/>
</dbReference>
<sequence length="207" mass="22436">MKRDGLFVDISFTSLPSGDQCTPDPTDPSPRKIVRLCNTHLESLVSVPPIRPVQLKVASQYMHGASSGGSTYNKIGEEEAVVLPTPHAALLAGDLNAFAPEDGTAPTECGLQDVFLKLGGQEGTEEAFTWGQQVPLYIKKKFGCSRMDKVLFCGGIEPLRLQKIGEGVKAWVQYPEQSDEDSTDSTDDGEEVWATDHIGLCAELQIL</sequence>
<evidence type="ECO:0000256" key="8">
    <source>
        <dbReference type="ARBA" id="ARBA00022842"/>
    </source>
</evidence>
<gene>
    <name evidence="11" type="ORF">AOCH_002783</name>
</gene>
<dbReference type="EMBL" id="JYKN01000541">
    <property type="protein sequence ID" value="KKK24019.1"/>
    <property type="molecule type" value="Genomic_DNA"/>
</dbReference>
<evidence type="ECO:0000313" key="11">
    <source>
        <dbReference type="EMBL" id="KKK24019.1"/>
    </source>
</evidence>
<keyword evidence="4" id="KW-0540">Nuclease</keyword>
<keyword evidence="6" id="KW-0227">DNA damage</keyword>
<dbReference type="GO" id="GO:0004518">
    <property type="term" value="F:nuclease activity"/>
    <property type="evidence" value="ECO:0007669"/>
    <property type="project" value="UniProtKB-KW"/>
</dbReference>